<dbReference type="Proteomes" id="UP000801492">
    <property type="component" value="Unassembled WGS sequence"/>
</dbReference>
<dbReference type="Pfam" id="PF20700">
    <property type="entry name" value="Mutator"/>
    <property type="match status" value="1"/>
</dbReference>
<evidence type="ECO:0000313" key="3">
    <source>
        <dbReference type="Proteomes" id="UP000801492"/>
    </source>
</evidence>
<dbReference type="AlphaFoldDB" id="A0A8K0DAT1"/>
<evidence type="ECO:0000313" key="2">
    <source>
        <dbReference type="EMBL" id="KAF2902750.1"/>
    </source>
</evidence>
<dbReference type="EMBL" id="VTPC01001196">
    <property type="protein sequence ID" value="KAF2902750.1"/>
    <property type="molecule type" value="Genomic_DNA"/>
</dbReference>
<protein>
    <recommendedName>
        <fullName evidence="1">Mutator-like transposase domain-containing protein</fullName>
    </recommendedName>
</protein>
<keyword evidence="3" id="KW-1185">Reference proteome</keyword>
<evidence type="ECO:0000259" key="1">
    <source>
        <dbReference type="Pfam" id="PF20700"/>
    </source>
</evidence>
<dbReference type="InterPro" id="IPR049012">
    <property type="entry name" value="Mutator_transp_dom"/>
</dbReference>
<accession>A0A8K0DAT1</accession>
<proteinExistence type="predicted"/>
<comment type="caution">
    <text evidence="2">The sequence shown here is derived from an EMBL/GenBank/DDBJ whole genome shotgun (WGS) entry which is preliminary data.</text>
</comment>
<gene>
    <name evidence="2" type="ORF">ILUMI_03440</name>
</gene>
<name>A0A8K0DAT1_IGNLU</name>
<sequence length="215" mass="24610">MDDQKLESVDPIDNKSFITVVTDGTWSRRFNKSVFNSNSGVAYIVGHRTGKIFYIEEKNKYFCICATGEDTAPHNCYRIYTGSSTSTESFIILVEGFLSSVKMHNSNIWLRMKTAWVKKTVNHTKRGGYQLRCLATAITLNLKGKCCRSRKIQPRRYAETKTFAQPDEDYGANCETKEADLIELKVKKEKFLVELKKYLKTAEIIERGTIGQKMC</sequence>
<organism evidence="2 3">
    <name type="scientific">Ignelater luminosus</name>
    <name type="common">Cucubano</name>
    <name type="synonym">Pyrophorus luminosus</name>
    <dbReference type="NCBI Taxonomy" id="2038154"/>
    <lineage>
        <taxon>Eukaryota</taxon>
        <taxon>Metazoa</taxon>
        <taxon>Ecdysozoa</taxon>
        <taxon>Arthropoda</taxon>
        <taxon>Hexapoda</taxon>
        <taxon>Insecta</taxon>
        <taxon>Pterygota</taxon>
        <taxon>Neoptera</taxon>
        <taxon>Endopterygota</taxon>
        <taxon>Coleoptera</taxon>
        <taxon>Polyphaga</taxon>
        <taxon>Elateriformia</taxon>
        <taxon>Elateroidea</taxon>
        <taxon>Elateridae</taxon>
        <taxon>Agrypninae</taxon>
        <taxon>Pyrophorini</taxon>
        <taxon>Ignelater</taxon>
    </lineage>
</organism>
<feature type="domain" description="Mutator-like transposase" evidence="1">
    <location>
        <begin position="13"/>
        <end position="105"/>
    </location>
</feature>
<reference evidence="2" key="1">
    <citation type="submission" date="2019-08" db="EMBL/GenBank/DDBJ databases">
        <title>The genome of the North American firefly Photinus pyralis.</title>
        <authorList>
            <consortium name="Photinus pyralis genome working group"/>
            <person name="Fallon T.R."/>
            <person name="Sander Lower S.E."/>
            <person name="Weng J.-K."/>
        </authorList>
    </citation>
    <scope>NUCLEOTIDE SEQUENCE</scope>
    <source>
        <strain evidence="2">TRF0915ILg1</strain>
        <tissue evidence="2">Whole body</tissue>
    </source>
</reference>